<organism evidence="6 7">
    <name type="scientific">Thermotalea metallivorans</name>
    <dbReference type="NCBI Taxonomy" id="520762"/>
    <lineage>
        <taxon>Bacteria</taxon>
        <taxon>Bacillati</taxon>
        <taxon>Bacillota</taxon>
        <taxon>Clostridia</taxon>
        <taxon>Peptostreptococcales</taxon>
        <taxon>Thermotaleaceae</taxon>
        <taxon>Thermotalea</taxon>
    </lineage>
</organism>
<dbReference type="PANTHER" id="PTHR46233">
    <property type="entry name" value="HYDROXYACYLGLUTATHIONE HYDROLASE GLOC"/>
    <property type="match status" value="1"/>
</dbReference>
<gene>
    <name evidence="6" type="ORF">AN619_05190</name>
</gene>
<feature type="domain" description="Metallo-beta-lactamase" evidence="5">
    <location>
        <begin position="12"/>
        <end position="189"/>
    </location>
</feature>
<keyword evidence="2" id="KW-0479">Metal-binding</keyword>
<dbReference type="GO" id="GO:0046872">
    <property type="term" value="F:metal ion binding"/>
    <property type="evidence" value="ECO:0007669"/>
    <property type="project" value="UniProtKB-KW"/>
</dbReference>
<dbReference type="SUPFAM" id="SSF56281">
    <property type="entry name" value="Metallo-hydrolase/oxidoreductase"/>
    <property type="match status" value="1"/>
</dbReference>
<evidence type="ECO:0000256" key="2">
    <source>
        <dbReference type="ARBA" id="ARBA00022723"/>
    </source>
</evidence>
<keyword evidence="7" id="KW-1185">Reference proteome</keyword>
<evidence type="ECO:0000313" key="7">
    <source>
        <dbReference type="Proteomes" id="UP000070456"/>
    </source>
</evidence>
<reference evidence="6 7" key="1">
    <citation type="submission" date="2015-12" db="EMBL/GenBank/DDBJ databases">
        <title>Draft genome sequence of the thermoanaerobe Thermotalea metallivorans, an isolate from the runoff channel of the Great Artesian Basin, Australia.</title>
        <authorList>
            <person name="Patel B.K."/>
        </authorList>
    </citation>
    <scope>NUCLEOTIDE SEQUENCE [LARGE SCALE GENOMIC DNA]</scope>
    <source>
        <strain evidence="6 7">B2-1</strain>
    </source>
</reference>
<evidence type="ECO:0000256" key="3">
    <source>
        <dbReference type="ARBA" id="ARBA00022801"/>
    </source>
</evidence>
<dbReference type="GO" id="GO:0016787">
    <property type="term" value="F:hydrolase activity"/>
    <property type="evidence" value="ECO:0007669"/>
    <property type="project" value="UniProtKB-KW"/>
</dbReference>
<comment type="cofactor">
    <cofactor evidence="1">
        <name>Zn(2+)</name>
        <dbReference type="ChEBI" id="CHEBI:29105"/>
    </cofactor>
</comment>
<sequence>MIIERILAGIYATNCYVITCEDTKKTAIIDPGGDGDDIVSYIDKNGFDPVFIILTHGHGDHIGAVNEIKQKKGIPVFIHKDDGEMLGNADKNLTSFMSGPKIEFMPDTLLKDGDAIELGNLKLHIIHTPGHTRGSICIKVNDVVFTGDTLFANSIGRTDLEGGSFELIIDSIKRKLLVLDDEIKVLPGHGPATTIGMERMMNPFINR</sequence>
<dbReference type="Gene3D" id="3.60.15.10">
    <property type="entry name" value="Ribonuclease Z/Hydroxyacylglutathione hydrolase-like"/>
    <property type="match status" value="1"/>
</dbReference>
<protein>
    <submittedName>
        <fullName evidence="6">Putative metallo-hydrolase</fullName>
        <ecNumber evidence="6">3.-.-.-</ecNumber>
    </submittedName>
</protein>
<keyword evidence="4" id="KW-0862">Zinc</keyword>
<dbReference type="AlphaFoldDB" id="A0A140L8W7"/>
<dbReference type="InterPro" id="IPR036866">
    <property type="entry name" value="RibonucZ/Hydroxyglut_hydro"/>
</dbReference>
<dbReference type="STRING" id="520762.AN619_05190"/>
<comment type="caution">
    <text evidence="6">The sequence shown here is derived from an EMBL/GenBank/DDBJ whole genome shotgun (WGS) entry which is preliminary data.</text>
</comment>
<dbReference type="EC" id="3.-.-.-" evidence="6"/>
<dbReference type="Pfam" id="PF00753">
    <property type="entry name" value="Lactamase_B"/>
    <property type="match status" value="1"/>
</dbReference>
<evidence type="ECO:0000259" key="5">
    <source>
        <dbReference type="SMART" id="SM00849"/>
    </source>
</evidence>
<dbReference type="SMART" id="SM00849">
    <property type="entry name" value="Lactamase_B"/>
    <property type="match status" value="1"/>
</dbReference>
<dbReference type="CDD" id="cd06262">
    <property type="entry name" value="metallo-hydrolase-like_MBL-fold"/>
    <property type="match status" value="1"/>
</dbReference>
<proteinExistence type="predicted"/>
<dbReference type="InterPro" id="IPR051453">
    <property type="entry name" value="MBL_Glyoxalase_II"/>
</dbReference>
<evidence type="ECO:0000256" key="1">
    <source>
        <dbReference type="ARBA" id="ARBA00001947"/>
    </source>
</evidence>
<name>A0A140L8W7_9FIRM</name>
<evidence type="ECO:0000256" key="4">
    <source>
        <dbReference type="ARBA" id="ARBA00022833"/>
    </source>
</evidence>
<keyword evidence="3 6" id="KW-0378">Hydrolase</keyword>
<evidence type="ECO:0000313" key="6">
    <source>
        <dbReference type="EMBL" id="KXG76992.1"/>
    </source>
</evidence>
<dbReference type="Proteomes" id="UP000070456">
    <property type="component" value="Unassembled WGS sequence"/>
</dbReference>
<dbReference type="PANTHER" id="PTHR46233:SF3">
    <property type="entry name" value="HYDROXYACYLGLUTATHIONE HYDROLASE GLOC"/>
    <property type="match status" value="1"/>
</dbReference>
<dbReference type="EMBL" id="LOEE01000019">
    <property type="protein sequence ID" value="KXG76992.1"/>
    <property type="molecule type" value="Genomic_DNA"/>
</dbReference>
<accession>A0A140L8W7</accession>
<dbReference type="InterPro" id="IPR001279">
    <property type="entry name" value="Metallo-B-lactamas"/>
</dbReference>